<name>A0ABN7WJ01_GIGMA</name>
<dbReference type="Proteomes" id="UP000789901">
    <property type="component" value="Unassembled WGS sequence"/>
</dbReference>
<evidence type="ECO:0000313" key="2">
    <source>
        <dbReference type="EMBL" id="CAG8833464.1"/>
    </source>
</evidence>
<evidence type="ECO:0000313" key="3">
    <source>
        <dbReference type="Proteomes" id="UP000789901"/>
    </source>
</evidence>
<organism evidence="2 3">
    <name type="scientific">Gigaspora margarita</name>
    <dbReference type="NCBI Taxonomy" id="4874"/>
    <lineage>
        <taxon>Eukaryota</taxon>
        <taxon>Fungi</taxon>
        <taxon>Fungi incertae sedis</taxon>
        <taxon>Mucoromycota</taxon>
        <taxon>Glomeromycotina</taxon>
        <taxon>Glomeromycetes</taxon>
        <taxon>Diversisporales</taxon>
        <taxon>Gigasporaceae</taxon>
        <taxon>Gigaspora</taxon>
    </lineage>
</organism>
<accession>A0ABN7WJ01</accession>
<feature type="non-terminal residue" evidence="2">
    <location>
        <position position="216"/>
    </location>
</feature>
<gene>
    <name evidence="2" type="ORF">GMARGA_LOCUS31570</name>
</gene>
<dbReference type="EMBL" id="CAJVQB010047425">
    <property type="protein sequence ID" value="CAG8833464.1"/>
    <property type="molecule type" value="Genomic_DNA"/>
</dbReference>
<feature type="compositionally biased region" description="Basic and acidic residues" evidence="1">
    <location>
        <begin position="38"/>
        <end position="50"/>
    </location>
</feature>
<comment type="caution">
    <text evidence="2">The sequence shown here is derived from an EMBL/GenBank/DDBJ whole genome shotgun (WGS) entry which is preliminary data.</text>
</comment>
<feature type="region of interest" description="Disordered" evidence="1">
    <location>
        <begin position="1"/>
        <end position="57"/>
    </location>
</feature>
<proteinExistence type="predicted"/>
<protein>
    <submittedName>
        <fullName evidence="2">27499_t:CDS:1</fullName>
    </submittedName>
</protein>
<keyword evidence="3" id="KW-1185">Reference proteome</keyword>
<reference evidence="2 3" key="1">
    <citation type="submission" date="2021-06" db="EMBL/GenBank/DDBJ databases">
        <authorList>
            <person name="Kallberg Y."/>
            <person name="Tangrot J."/>
            <person name="Rosling A."/>
        </authorList>
    </citation>
    <scope>NUCLEOTIDE SEQUENCE [LARGE SCALE GENOMIC DNA]</scope>
    <source>
        <strain evidence="2 3">120-4 pot B 10/14</strain>
    </source>
</reference>
<evidence type="ECO:0000256" key="1">
    <source>
        <dbReference type="SAM" id="MobiDB-lite"/>
    </source>
</evidence>
<sequence length="216" mass="24820">MEVENEQLDEIRVVSQLGDYEDVENNKGVGDDDVENDEGGRDNESSRDNESGGNNIETRIDNQLVDENNYEDQLESQLKSQSENEIEESKDQIMLPLIFEFLDITNSINKELRFPSEEFGDFIKLLVKWNLSDACGGDILKFAKKISNDNLVLPTSVKQGRRFLDQITVPHLSFKKVPIMTYKKETYYLNYHFIFDAIKELASNKRDATGQIIQVV</sequence>